<feature type="transmembrane region" description="Helical" evidence="1">
    <location>
        <begin position="35"/>
        <end position="56"/>
    </location>
</feature>
<dbReference type="Pfam" id="PF07331">
    <property type="entry name" value="TctB"/>
    <property type="match status" value="1"/>
</dbReference>
<dbReference type="Proteomes" id="UP001500975">
    <property type="component" value="Unassembled WGS sequence"/>
</dbReference>
<accession>A0ABP8HVQ3</accession>
<feature type="domain" description="DUF1468" evidence="2">
    <location>
        <begin position="7"/>
        <end position="146"/>
    </location>
</feature>
<name>A0ABP8HVQ3_9BURK</name>
<evidence type="ECO:0000313" key="3">
    <source>
        <dbReference type="EMBL" id="GAA4345567.1"/>
    </source>
</evidence>
<evidence type="ECO:0000313" key="4">
    <source>
        <dbReference type="Proteomes" id="UP001500975"/>
    </source>
</evidence>
<protein>
    <submittedName>
        <fullName evidence="3">Tripartite tricarboxylate transporter TctB family protein</fullName>
    </submittedName>
</protein>
<evidence type="ECO:0000259" key="2">
    <source>
        <dbReference type="Pfam" id="PF07331"/>
    </source>
</evidence>
<keyword evidence="1" id="KW-1133">Transmembrane helix</keyword>
<sequence>MRIHDSLIGAVLLALSLAVLFHIQGFPPAPGQNFGPALFPGLAAGGLALCSLALVWQGLRGRQPWLALDAGLRSPRRLAAFAIVILSMVFYILLSERLGFLLCSLAILVLLQWACGVRLPVALAVGTVVTLLIHTCFYKLLKVPLPWGVLKGVAW</sequence>
<keyword evidence="1" id="KW-0812">Transmembrane</keyword>
<comment type="caution">
    <text evidence="3">The sequence shown here is derived from an EMBL/GenBank/DDBJ whole genome shotgun (WGS) entry which is preliminary data.</text>
</comment>
<dbReference type="RefSeq" id="WP_345538788.1">
    <property type="nucleotide sequence ID" value="NZ_BAABGJ010000027.1"/>
</dbReference>
<keyword evidence="1" id="KW-0472">Membrane</keyword>
<gene>
    <name evidence="3" type="ORF">GCM10023165_29700</name>
</gene>
<evidence type="ECO:0000256" key="1">
    <source>
        <dbReference type="SAM" id="Phobius"/>
    </source>
</evidence>
<organism evidence="3 4">
    <name type="scientific">Variovorax defluvii</name>
    <dbReference type="NCBI Taxonomy" id="913761"/>
    <lineage>
        <taxon>Bacteria</taxon>
        <taxon>Pseudomonadati</taxon>
        <taxon>Pseudomonadota</taxon>
        <taxon>Betaproteobacteria</taxon>
        <taxon>Burkholderiales</taxon>
        <taxon>Comamonadaceae</taxon>
        <taxon>Variovorax</taxon>
    </lineage>
</organism>
<reference evidence="4" key="1">
    <citation type="journal article" date="2019" name="Int. J. Syst. Evol. Microbiol.">
        <title>The Global Catalogue of Microorganisms (GCM) 10K type strain sequencing project: providing services to taxonomists for standard genome sequencing and annotation.</title>
        <authorList>
            <consortium name="The Broad Institute Genomics Platform"/>
            <consortium name="The Broad Institute Genome Sequencing Center for Infectious Disease"/>
            <person name="Wu L."/>
            <person name="Ma J."/>
        </authorList>
    </citation>
    <scope>NUCLEOTIDE SEQUENCE [LARGE SCALE GENOMIC DNA]</scope>
    <source>
        <strain evidence="4">JCM 17804</strain>
    </source>
</reference>
<dbReference type="EMBL" id="BAABGJ010000027">
    <property type="protein sequence ID" value="GAA4345567.1"/>
    <property type="molecule type" value="Genomic_DNA"/>
</dbReference>
<dbReference type="InterPro" id="IPR009936">
    <property type="entry name" value="DUF1468"/>
</dbReference>
<proteinExistence type="predicted"/>
<keyword evidence="4" id="KW-1185">Reference proteome</keyword>
<feature type="transmembrane region" description="Helical" evidence="1">
    <location>
        <begin position="77"/>
        <end position="93"/>
    </location>
</feature>